<feature type="signal peptide" evidence="2">
    <location>
        <begin position="1"/>
        <end position="21"/>
    </location>
</feature>
<gene>
    <name evidence="3" type="ORF">HLB44_08755</name>
</gene>
<dbReference type="Proteomes" id="UP000737171">
    <property type="component" value="Unassembled WGS sequence"/>
</dbReference>
<evidence type="ECO:0000313" key="4">
    <source>
        <dbReference type="Proteomes" id="UP000737171"/>
    </source>
</evidence>
<accession>A0ABX2EEM6</accession>
<sequence length="509" mass="55798">MKLARLAWLLAALMLLPLAEAAPGDPNCPRPPNVPPGARYSCPTRTQTQQPGEPPTNHPGGQKGRGGDVFNSTGSPPTSPPTDRGDPNARSVHCQIEHDGKCHCGPRRAGTGRNRPCRDHGTAADTVAVFNYIYFNGINTPMGHSASSGRGTYLWDYHMIGNNLLDLHPGKRSGHPKTPQDGNAYRQPVRVADELDQLVDIGHNYSGTDVRAVDMVKSFCSGPKAHGPGMEEMRSFFCSGVGQKLADFVDSKRASGFFGMAAGDIFECVMQAHGVPVDGRFKPGGNIEWTAKLDEVQRVVKTIYDTLNREKQSTAKPKRKHHFIIIGHSQGNFFAEATGWYLMRHSRALFNERIAIHAFASPTSYDAIDDPAWKVKRFRYLTREDDAIVALGKIALPGQKVPLPANAETLWGWPVDNPIFMLADVVSLGPPPECNCPGSNGALYGPAMNSHLLDNYLTDPPMTEPGHVLNRTVLDRMHWQASPRTRSVLGEARRNIVELKASLLRVEIK</sequence>
<protein>
    <recommendedName>
        <fullName evidence="5">DUF676 domain-containing protein</fullName>
    </recommendedName>
</protein>
<organism evidence="3 4">
    <name type="scientific">Pseudaquabacterium terrae</name>
    <dbReference type="NCBI Taxonomy" id="2732868"/>
    <lineage>
        <taxon>Bacteria</taxon>
        <taxon>Pseudomonadati</taxon>
        <taxon>Pseudomonadota</taxon>
        <taxon>Betaproteobacteria</taxon>
        <taxon>Burkholderiales</taxon>
        <taxon>Sphaerotilaceae</taxon>
        <taxon>Pseudaquabacterium</taxon>
    </lineage>
</organism>
<name>A0ABX2EEM6_9BURK</name>
<evidence type="ECO:0000313" key="3">
    <source>
        <dbReference type="EMBL" id="NRF67068.1"/>
    </source>
</evidence>
<keyword evidence="4" id="KW-1185">Reference proteome</keyword>
<keyword evidence="2" id="KW-0732">Signal</keyword>
<feature type="region of interest" description="Disordered" evidence="1">
    <location>
        <begin position="25"/>
        <end position="90"/>
    </location>
</feature>
<feature type="compositionally biased region" description="Pro residues" evidence="1">
    <location>
        <begin position="26"/>
        <end position="35"/>
    </location>
</feature>
<evidence type="ECO:0000256" key="1">
    <source>
        <dbReference type="SAM" id="MobiDB-lite"/>
    </source>
</evidence>
<comment type="caution">
    <text evidence="3">The sequence shown here is derived from an EMBL/GenBank/DDBJ whole genome shotgun (WGS) entry which is preliminary data.</text>
</comment>
<evidence type="ECO:0000256" key="2">
    <source>
        <dbReference type="SAM" id="SignalP"/>
    </source>
</evidence>
<reference evidence="3 4" key="1">
    <citation type="submission" date="2020-05" db="EMBL/GenBank/DDBJ databases">
        <title>Aquincola sp. isolate from soil.</title>
        <authorList>
            <person name="Han J."/>
            <person name="Kim D.-U."/>
        </authorList>
    </citation>
    <scope>NUCLEOTIDE SEQUENCE [LARGE SCALE GENOMIC DNA]</scope>
    <source>
        <strain evidence="3 4">S2</strain>
    </source>
</reference>
<dbReference type="RefSeq" id="WP_173122153.1">
    <property type="nucleotide sequence ID" value="NZ_JABRWJ010000002.1"/>
</dbReference>
<evidence type="ECO:0008006" key="5">
    <source>
        <dbReference type="Google" id="ProtNLM"/>
    </source>
</evidence>
<dbReference type="EMBL" id="JABRWJ010000002">
    <property type="protein sequence ID" value="NRF67068.1"/>
    <property type="molecule type" value="Genomic_DNA"/>
</dbReference>
<feature type="chain" id="PRO_5047544477" description="DUF676 domain-containing protein" evidence="2">
    <location>
        <begin position="22"/>
        <end position="509"/>
    </location>
</feature>
<proteinExistence type="predicted"/>